<dbReference type="PANTHER" id="PTHR43861:SF1">
    <property type="entry name" value="TRANS-ACONITATE 2-METHYLTRANSFERASE"/>
    <property type="match status" value="1"/>
</dbReference>
<dbReference type="Proteomes" id="UP000541109">
    <property type="component" value="Unassembled WGS sequence"/>
</dbReference>
<evidence type="ECO:0000259" key="3">
    <source>
        <dbReference type="Pfam" id="PF13649"/>
    </source>
</evidence>
<reference evidence="4 5" key="1">
    <citation type="submission" date="2020-07" db="EMBL/GenBank/DDBJ databases">
        <title>Stappia sp., F7233, whole genome shotgun sequencing project.</title>
        <authorList>
            <person name="Jiang S."/>
            <person name="Liu Z.W."/>
            <person name="Du Z.J."/>
        </authorList>
    </citation>
    <scope>NUCLEOTIDE SEQUENCE [LARGE SCALE GENOMIC DNA]</scope>
    <source>
        <strain evidence="4 5">F7233</strain>
    </source>
</reference>
<evidence type="ECO:0000256" key="1">
    <source>
        <dbReference type="ARBA" id="ARBA00022603"/>
    </source>
</evidence>
<accession>A0A839AKE6</accession>
<dbReference type="AlphaFoldDB" id="A0A839AKE6"/>
<evidence type="ECO:0000313" key="5">
    <source>
        <dbReference type="Proteomes" id="UP000541109"/>
    </source>
</evidence>
<feature type="domain" description="Methyltransferase" evidence="3">
    <location>
        <begin position="47"/>
        <end position="147"/>
    </location>
</feature>
<dbReference type="InterPro" id="IPR029063">
    <property type="entry name" value="SAM-dependent_MTases_sf"/>
</dbReference>
<gene>
    <name evidence="4" type="ORF">H2509_19225</name>
</gene>
<dbReference type="PANTHER" id="PTHR43861">
    <property type="entry name" value="TRANS-ACONITATE 2-METHYLTRANSFERASE-RELATED"/>
    <property type="match status" value="1"/>
</dbReference>
<dbReference type="SUPFAM" id="SSF53335">
    <property type="entry name" value="S-adenosyl-L-methionine-dependent methyltransferases"/>
    <property type="match status" value="1"/>
</dbReference>
<dbReference type="Pfam" id="PF13649">
    <property type="entry name" value="Methyltransf_25"/>
    <property type="match status" value="1"/>
</dbReference>
<protein>
    <submittedName>
        <fullName evidence="4">Methyltransferase domain-containing protein</fullName>
    </submittedName>
</protein>
<proteinExistence type="predicted"/>
<keyword evidence="1 4" id="KW-0489">Methyltransferase</keyword>
<dbReference type="EMBL" id="JACFXV010000066">
    <property type="protein sequence ID" value="MBA5779267.1"/>
    <property type="molecule type" value="Genomic_DNA"/>
</dbReference>
<keyword evidence="5" id="KW-1185">Reference proteome</keyword>
<keyword evidence="2 4" id="KW-0808">Transferase</keyword>
<name>A0A839AKE6_9HYPH</name>
<dbReference type="RefSeq" id="WP_182168088.1">
    <property type="nucleotide sequence ID" value="NZ_JACFXV010000066.1"/>
</dbReference>
<dbReference type="CDD" id="cd02440">
    <property type="entry name" value="AdoMet_MTases"/>
    <property type="match status" value="1"/>
</dbReference>
<dbReference type="InterPro" id="IPR041698">
    <property type="entry name" value="Methyltransf_25"/>
</dbReference>
<evidence type="ECO:0000256" key="2">
    <source>
        <dbReference type="ARBA" id="ARBA00022679"/>
    </source>
</evidence>
<dbReference type="GO" id="GO:0032259">
    <property type="term" value="P:methylation"/>
    <property type="evidence" value="ECO:0007669"/>
    <property type="project" value="UniProtKB-KW"/>
</dbReference>
<organism evidence="4 5">
    <name type="scientific">Stappia albiluteola</name>
    <dbReference type="NCBI Taxonomy" id="2758565"/>
    <lineage>
        <taxon>Bacteria</taxon>
        <taxon>Pseudomonadati</taxon>
        <taxon>Pseudomonadota</taxon>
        <taxon>Alphaproteobacteria</taxon>
        <taxon>Hyphomicrobiales</taxon>
        <taxon>Stappiaceae</taxon>
        <taxon>Stappia</taxon>
    </lineage>
</organism>
<dbReference type="GO" id="GO:0008168">
    <property type="term" value="F:methyltransferase activity"/>
    <property type="evidence" value="ECO:0007669"/>
    <property type="project" value="UniProtKB-KW"/>
</dbReference>
<sequence>MTTAETGALMDAIYRRQRHIYDATRKYYLLGRDRLIERLEVPAGGSVLEVGCGTARNLIAVARRYPDARLYGFDISPAMLEKAEDAVARAGLAGRIHLAQADAATFDPQAAFGEAGFDRVFLSYTLSMIPPWQAALARGMDVLNEGGRLSVVDFGGQERLPGWFRKLLRAWLAQFHVTPRDSLAVELETAALQRGWSAGVTSLHRGYAITGEARRPAP</sequence>
<evidence type="ECO:0000313" key="4">
    <source>
        <dbReference type="EMBL" id="MBA5779267.1"/>
    </source>
</evidence>
<comment type="caution">
    <text evidence="4">The sequence shown here is derived from an EMBL/GenBank/DDBJ whole genome shotgun (WGS) entry which is preliminary data.</text>
</comment>
<dbReference type="Gene3D" id="3.40.50.150">
    <property type="entry name" value="Vaccinia Virus protein VP39"/>
    <property type="match status" value="1"/>
</dbReference>